<name>A0A1B6ILH8_9HEMI</name>
<dbReference type="InterPro" id="IPR052613">
    <property type="entry name" value="LicD_transferase"/>
</dbReference>
<sequence>MFKRMRFSVRVPRLPRVLSCLCLTMLTMALLLTWTLLRHSRSFTQTCHHSEAFQDGLHALGDRVHRLLVSLGLTHFLCYGSLWGQLRLSRTLPWERDIELCVLNEEMALKDEVFLERQFRKNNMQLAYDSTDGKYTVTDDTLPDARVELIVFEEDPMVAMLRRVGWKRRVLPSDCESLPSLSCFPPRLIKTPLPSREFGGYIIPVPREGIEIQKYHYPDNWWKEVLPKNC</sequence>
<evidence type="ECO:0000313" key="1">
    <source>
        <dbReference type="EMBL" id="JAS87161.1"/>
    </source>
</evidence>
<dbReference type="PANTHER" id="PTHR13627:SF32">
    <property type="entry name" value="AGAP006029-PA"/>
    <property type="match status" value="1"/>
</dbReference>
<dbReference type="PANTHER" id="PTHR13627">
    <property type="entry name" value="FUKUTIN RELATED PROTEIN"/>
    <property type="match status" value="1"/>
</dbReference>
<gene>
    <name evidence="1" type="ORF">g.22569</name>
    <name evidence="2" type="ORF">g.22572</name>
</gene>
<accession>A0A1B6ILH8</accession>
<dbReference type="EMBL" id="GECU01019929">
    <property type="protein sequence ID" value="JAS87777.1"/>
    <property type="molecule type" value="Transcribed_RNA"/>
</dbReference>
<dbReference type="AlphaFoldDB" id="A0A1B6ILH8"/>
<protein>
    <submittedName>
        <fullName evidence="2">Uncharacterized protein</fullName>
    </submittedName>
</protein>
<organism evidence="2">
    <name type="scientific">Homalodisca liturata</name>
    <dbReference type="NCBI Taxonomy" id="320908"/>
    <lineage>
        <taxon>Eukaryota</taxon>
        <taxon>Metazoa</taxon>
        <taxon>Ecdysozoa</taxon>
        <taxon>Arthropoda</taxon>
        <taxon>Hexapoda</taxon>
        <taxon>Insecta</taxon>
        <taxon>Pterygota</taxon>
        <taxon>Neoptera</taxon>
        <taxon>Paraneoptera</taxon>
        <taxon>Hemiptera</taxon>
        <taxon>Auchenorrhyncha</taxon>
        <taxon>Membracoidea</taxon>
        <taxon>Cicadellidae</taxon>
        <taxon>Cicadellinae</taxon>
        <taxon>Proconiini</taxon>
        <taxon>Homalodisca</taxon>
    </lineage>
</organism>
<dbReference type="EMBL" id="GECU01020545">
    <property type="protein sequence ID" value="JAS87161.1"/>
    <property type="molecule type" value="Transcribed_RNA"/>
</dbReference>
<evidence type="ECO:0000313" key="2">
    <source>
        <dbReference type="EMBL" id="JAS87777.1"/>
    </source>
</evidence>
<reference evidence="2" key="1">
    <citation type="submission" date="2015-11" db="EMBL/GenBank/DDBJ databases">
        <title>De novo transcriptome assembly of four potential Pierce s Disease insect vectors from Arizona vineyards.</title>
        <authorList>
            <person name="Tassone E.E."/>
        </authorList>
    </citation>
    <scope>NUCLEOTIDE SEQUENCE</scope>
</reference>
<proteinExistence type="predicted"/>